<feature type="compositionally biased region" description="Polar residues" evidence="1">
    <location>
        <begin position="105"/>
        <end position="122"/>
    </location>
</feature>
<feature type="chain" id="PRO_5040505294" evidence="2">
    <location>
        <begin position="23"/>
        <end position="203"/>
    </location>
</feature>
<keyword evidence="4" id="KW-1185">Reference proteome</keyword>
<reference evidence="3" key="1">
    <citation type="submission" date="2020-06" db="EMBL/GenBank/DDBJ databases">
        <authorList>
            <consortium name="Plant Systems Biology data submission"/>
        </authorList>
    </citation>
    <scope>NUCLEOTIDE SEQUENCE</scope>
    <source>
        <strain evidence="3">D6</strain>
    </source>
</reference>
<keyword evidence="2" id="KW-0732">Signal</keyword>
<evidence type="ECO:0000256" key="1">
    <source>
        <dbReference type="SAM" id="MobiDB-lite"/>
    </source>
</evidence>
<dbReference type="EMBL" id="CAICTM010000846">
    <property type="protein sequence ID" value="CAB9517301.1"/>
    <property type="molecule type" value="Genomic_DNA"/>
</dbReference>
<accession>A0A9N8HKK5</accession>
<protein>
    <submittedName>
        <fullName evidence="3">Uncharacterized protein</fullName>
    </submittedName>
</protein>
<evidence type="ECO:0000313" key="3">
    <source>
        <dbReference type="EMBL" id="CAB9517301.1"/>
    </source>
</evidence>
<dbReference type="Proteomes" id="UP001153069">
    <property type="component" value="Unassembled WGS sequence"/>
</dbReference>
<evidence type="ECO:0000256" key="2">
    <source>
        <dbReference type="SAM" id="SignalP"/>
    </source>
</evidence>
<feature type="compositionally biased region" description="Basic and acidic residues" evidence="1">
    <location>
        <begin position="173"/>
        <end position="182"/>
    </location>
</feature>
<organism evidence="3 4">
    <name type="scientific">Seminavis robusta</name>
    <dbReference type="NCBI Taxonomy" id="568900"/>
    <lineage>
        <taxon>Eukaryota</taxon>
        <taxon>Sar</taxon>
        <taxon>Stramenopiles</taxon>
        <taxon>Ochrophyta</taxon>
        <taxon>Bacillariophyta</taxon>
        <taxon>Bacillariophyceae</taxon>
        <taxon>Bacillariophycidae</taxon>
        <taxon>Naviculales</taxon>
        <taxon>Naviculaceae</taxon>
        <taxon>Seminavis</taxon>
    </lineage>
</organism>
<feature type="compositionally biased region" description="Low complexity" evidence="1">
    <location>
        <begin position="163"/>
        <end position="172"/>
    </location>
</feature>
<gene>
    <name evidence="3" type="ORF">SEMRO_847_G210260.1</name>
</gene>
<feature type="compositionally biased region" description="Basic residues" evidence="1">
    <location>
        <begin position="183"/>
        <end position="203"/>
    </location>
</feature>
<proteinExistence type="predicted"/>
<sequence>MKSFYLAVLIALVALSVNAGTAKRPVDDYRDDFVRELKSLDSLQMSPSEAQKEVMSLFERYEVGSAHQRKLLFFNLNLGDMDFGETMLEALVFVIDLANDTLSQGDTGADTSESATVPNGGSSVVEETPAGPDTATNGAGLVIVSGPNGNAAPVQEEALPASDGNENGNGNDNGKDKDDKKGNKGKNKGGRNRRKRRLAPKGL</sequence>
<feature type="region of interest" description="Disordered" evidence="1">
    <location>
        <begin position="105"/>
        <end position="203"/>
    </location>
</feature>
<dbReference type="AlphaFoldDB" id="A0A9N8HKK5"/>
<evidence type="ECO:0000313" key="4">
    <source>
        <dbReference type="Proteomes" id="UP001153069"/>
    </source>
</evidence>
<feature type="signal peptide" evidence="2">
    <location>
        <begin position="1"/>
        <end position="22"/>
    </location>
</feature>
<comment type="caution">
    <text evidence="3">The sequence shown here is derived from an EMBL/GenBank/DDBJ whole genome shotgun (WGS) entry which is preliminary data.</text>
</comment>
<name>A0A9N8HKK5_9STRA</name>